<gene>
    <name evidence="1" type="ORF">HGI30_20950</name>
</gene>
<dbReference type="RefSeq" id="WP_168909277.1">
    <property type="nucleotide sequence ID" value="NZ_CP051428.1"/>
</dbReference>
<protein>
    <submittedName>
        <fullName evidence="1">Uncharacterized protein</fullName>
    </submittedName>
</protein>
<proteinExistence type="predicted"/>
<accession>A0A6H2H222</accession>
<reference evidence="1 2" key="1">
    <citation type="submission" date="2020-04" db="EMBL/GenBank/DDBJ databases">
        <title>Novel Paenibacillus strain UniB2 isolated from commercial digestive syrup.</title>
        <authorList>
            <person name="Thorat V."/>
            <person name="Kirdat K."/>
            <person name="Tiwarekar B."/>
            <person name="Yadav A."/>
        </authorList>
    </citation>
    <scope>NUCLEOTIDE SEQUENCE [LARGE SCALE GENOMIC DNA]</scope>
    <source>
        <strain evidence="1 2">UniB2</strain>
    </source>
</reference>
<dbReference type="EMBL" id="CP051428">
    <property type="protein sequence ID" value="QJC53744.1"/>
    <property type="molecule type" value="Genomic_DNA"/>
</dbReference>
<name>A0A6H2H222_9BACL</name>
<organism evidence="1 2">
    <name type="scientific">Paenibacillus albicereus</name>
    <dbReference type="NCBI Taxonomy" id="2726185"/>
    <lineage>
        <taxon>Bacteria</taxon>
        <taxon>Bacillati</taxon>
        <taxon>Bacillota</taxon>
        <taxon>Bacilli</taxon>
        <taxon>Bacillales</taxon>
        <taxon>Paenibacillaceae</taxon>
        <taxon>Paenibacillus</taxon>
    </lineage>
</organism>
<keyword evidence="2" id="KW-1185">Reference proteome</keyword>
<evidence type="ECO:0000313" key="2">
    <source>
        <dbReference type="Proteomes" id="UP000502136"/>
    </source>
</evidence>
<dbReference type="KEGG" id="palr:HGI30_20950"/>
<dbReference type="AlphaFoldDB" id="A0A6H2H222"/>
<evidence type="ECO:0000313" key="1">
    <source>
        <dbReference type="EMBL" id="QJC53744.1"/>
    </source>
</evidence>
<sequence>MEVYQVLTLMFMSGMFLLLALLTRIGGLFGGQTMNGQEAAALEAETISRRSRCSNTGASFYL</sequence>
<dbReference type="Proteomes" id="UP000502136">
    <property type="component" value="Chromosome"/>
</dbReference>